<dbReference type="InterPro" id="IPR027417">
    <property type="entry name" value="P-loop_NTPase"/>
</dbReference>
<dbReference type="EMBL" id="VBPA01000051">
    <property type="protein sequence ID" value="TMQ72609.1"/>
    <property type="molecule type" value="Genomic_DNA"/>
</dbReference>
<gene>
    <name evidence="1" type="ORF">E6K80_02360</name>
</gene>
<sequence length="206" mass="22329">MLGAPKVDSASVHDALIKHDSGLFVLSQPELLDQVEGATANQIGSVLEILSSTFDLVVVDCPHVFNEVTLEIFDRTSTILLVCEPSIPSVRAARRSLEIFHKLNFMVSPDRVRLVVNRRSDQSAISLPQMEETLGMPVFGSVTNDWAAVSMAINVGKPLCGGHADSRAGRDITALSRKLVPSESIETPVEAVPVKRPGRLRFFGKG</sequence>
<dbReference type="GO" id="GO:0016887">
    <property type="term" value="F:ATP hydrolysis activity"/>
    <property type="evidence" value="ECO:0007669"/>
    <property type="project" value="TreeGrafter"/>
</dbReference>
<evidence type="ECO:0008006" key="3">
    <source>
        <dbReference type="Google" id="ProtNLM"/>
    </source>
</evidence>
<dbReference type="SUPFAM" id="SSF52540">
    <property type="entry name" value="P-loop containing nucleoside triphosphate hydrolases"/>
    <property type="match status" value="1"/>
</dbReference>
<dbReference type="GO" id="GO:0009898">
    <property type="term" value="C:cytoplasmic side of plasma membrane"/>
    <property type="evidence" value="ECO:0007669"/>
    <property type="project" value="TreeGrafter"/>
</dbReference>
<accession>A0A538UA58</accession>
<dbReference type="AlphaFoldDB" id="A0A538UA58"/>
<protein>
    <recommendedName>
        <fullName evidence="3">AAA domain-containing protein</fullName>
    </recommendedName>
</protein>
<dbReference type="PANTHER" id="PTHR43384:SF13">
    <property type="entry name" value="SLR0110 PROTEIN"/>
    <property type="match status" value="1"/>
</dbReference>
<dbReference type="Gene3D" id="3.40.50.300">
    <property type="entry name" value="P-loop containing nucleotide triphosphate hydrolases"/>
    <property type="match status" value="1"/>
</dbReference>
<dbReference type="GO" id="GO:0005524">
    <property type="term" value="F:ATP binding"/>
    <property type="evidence" value="ECO:0007669"/>
    <property type="project" value="TreeGrafter"/>
</dbReference>
<evidence type="ECO:0000313" key="1">
    <source>
        <dbReference type="EMBL" id="TMQ72609.1"/>
    </source>
</evidence>
<dbReference type="GO" id="GO:0051782">
    <property type="term" value="P:negative regulation of cell division"/>
    <property type="evidence" value="ECO:0007669"/>
    <property type="project" value="TreeGrafter"/>
</dbReference>
<dbReference type="Proteomes" id="UP000319836">
    <property type="component" value="Unassembled WGS sequence"/>
</dbReference>
<dbReference type="GO" id="GO:0005829">
    <property type="term" value="C:cytosol"/>
    <property type="evidence" value="ECO:0007669"/>
    <property type="project" value="TreeGrafter"/>
</dbReference>
<dbReference type="PANTHER" id="PTHR43384">
    <property type="entry name" value="SEPTUM SITE-DETERMINING PROTEIN MIND HOMOLOG, CHLOROPLASTIC-RELATED"/>
    <property type="match status" value="1"/>
</dbReference>
<reference evidence="1 2" key="1">
    <citation type="journal article" date="2019" name="Nat. Microbiol.">
        <title>Mediterranean grassland soil C-N compound turnover is dependent on rainfall and depth, and is mediated by genomically divergent microorganisms.</title>
        <authorList>
            <person name="Diamond S."/>
            <person name="Andeer P.F."/>
            <person name="Li Z."/>
            <person name="Crits-Christoph A."/>
            <person name="Burstein D."/>
            <person name="Anantharaman K."/>
            <person name="Lane K.R."/>
            <person name="Thomas B.C."/>
            <person name="Pan C."/>
            <person name="Northen T.R."/>
            <person name="Banfield J.F."/>
        </authorList>
    </citation>
    <scope>NUCLEOTIDE SEQUENCE [LARGE SCALE GENOMIC DNA]</scope>
    <source>
        <strain evidence="1">WS_10</strain>
    </source>
</reference>
<dbReference type="InterPro" id="IPR050625">
    <property type="entry name" value="ParA/MinD_ATPase"/>
</dbReference>
<organism evidence="1 2">
    <name type="scientific">Eiseniibacteriota bacterium</name>
    <dbReference type="NCBI Taxonomy" id="2212470"/>
    <lineage>
        <taxon>Bacteria</taxon>
        <taxon>Candidatus Eiseniibacteriota</taxon>
    </lineage>
</organism>
<proteinExistence type="predicted"/>
<evidence type="ECO:0000313" key="2">
    <source>
        <dbReference type="Proteomes" id="UP000319836"/>
    </source>
</evidence>
<name>A0A538UA58_UNCEI</name>
<comment type="caution">
    <text evidence="1">The sequence shown here is derived from an EMBL/GenBank/DDBJ whole genome shotgun (WGS) entry which is preliminary data.</text>
</comment>